<dbReference type="Gene3D" id="2.20.25.10">
    <property type="match status" value="1"/>
</dbReference>
<feature type="non-terminal residue" evidence="1">
    <location>
        <position position="1"/>
    </location>
</feature>
<accession>A0A4Y1QV80</accession>
<name>A0A4Y1QV80_PRUDU</name>
<dbReference type="GO" id="GO:0046982">
    <property type="term" value="F:protein heterodimerization activity"/>
    <property type="evidence" value="ECO:0007669"/>
    <property type="project" value="InterPro"/>
</dbReference>
<evidence type="ECO:0000313" key="1">
    <source>
        <dbReference type="EMBL" id="BBG95751.1"/>
    </source>
</evidence>
<gene>
    <name evidence="1" type="ORF">Prudu_004384</name>
</gene>
<dbReference type="PANTHER" id="PTHR12773:SF0">
    <property type="entry name" value="MULTIFUNCTIONAL METHYLTRANSFERASE SUBUNIT TRM112-LIKE PROTEIN"/>
    <property type="match status" value="1"/>
</dbReference>
<proteinExistence type="predicted"/>
<dbReference type="GO" id="GO:0030488">
    <property type="term" value="P:tRNA methylation"/>
    <property type="evidence" value="ECO:0007669"/>
    <property type="project" value="TreeGrafter"/>
</dbReference>
<dbReference type="PANTHER" id="PTHR12773">
    <property type="entry name" value="UPF0315 PROTEIN-RELATED"/>
    <property type="match status" value="1"/>
</dbReference>
<dbReference type="InterPro" id="IPR039127">
    <property type="entry name" value="Trm112"/>
</dbReference>
<dbReference type="GO" id="GO:0070476">
    <property type="term" value="P:rRNA (guanine-N7)-methylation"/>
    <property type="evidence" value="ECO:0007669"/>
    <property type="project" value="TreeGrafter"/>
</dbReference>
<sequence>TLTFPSDSLYSISLSPSLSTLLPAAKFQSHLRRIRERDEAANHNMLSSNIKGVTNGFPLRIEIEKVVEKQVDFNADFLRNMFPKIEWKALVGAARTLGYVELPEEVEPSRLILKIFCASSIMPFWSFISRRVRLFAPRLVAGFRFLREYPICYFMKTKCESSYGGLD</sequence>
<reference evidence="1" key="1">
    <citation type="journal article" date="2019" name="Science">
        <title>Mutation of a bHLH transcription factor allowed almond domestication.</title>
        <authorList>
            <person name="Sanchez-Perez R."/>
            <person name="Pavan S."/>
            <person name="Mazzeo R."/>
            <person name="Moldovan C."/>
            <person name="Aiese Cigliano R."/>
            <person name="Del Cueto J."/>
            <person name="Ricciardi F."/>
            <person name="Lotti C."/>
            <person name="Ricciardi L."/>
            <person name="Dicenta F."/>
            <person name="Lopez-Marques R.L."/>
            <person name="Lindberg Moller B."/>
        </authorList>
    </citation>
    <scope>NUCLEOTIDE SEQUENCE</scope>
</reference>
<dbReference type="AlphaFoldDB" id="A0A4Y1QV80"/>
<feature type="non-terminal residue" evidence="1">
    <location>
        <position position="167"/>
    </location>
</feature>
<organism evidence="1">
    <name type="scientific">Prunus dulcis</name>
    <name type="common">Almond</name>
    <name type="synonym">Amygdalus dulcis</name>
    <dbReference type="NCBI Taxonomy" id="3755"/>
    <lineage>
        <taxon>Eukaryota</taxon>
        <taxon>Viridiplantae</taxon>
        <taxon>Streptophyta</taxon>
        <taxon>Embryophyta</taxon>
        <taxon>Tracheophyta</taxon>
        <taxon>Spermatophyta</taxon>
        <taxon>Magnoliopsida</taxon>
        <taxon>eudicotyledons</taxon>
        <taxon>Gunneridae</taxon>
        <taxon>Pentapetalae</taxon>
        <taxon>rosids</taxon>
        <taxon>fabids</taxon>
        <taxon>Rosales</taxon>
        <taxon>Rosaceae</taxon>
        <taxon>Amygdaloideae</taxon>
        <taxon>Amygdaleae</taxon>
        <taxon>Prunus</taxon>
    </lineage>
</organism>
<protein>
    <submittedName>
        <fullName evidence="1">Trm112p-like protein</fullName>
    </submittedName>
</protein>
<dbReference type="EMBL" id="AP019297">
    <property type="protein sequence ID" value="BBG95751.1"/>
    <property type="molecule type" value="Genomic_DNA"/>
</dbReference>